<dbReference type="GO" id="GO:0031267">
    <property type="term" value="F:small GTPase binding"/>
    <property type="evidence" value="ECO:0007669"/>
    <property type="project" value="TreeGrafter"/>
</dbReference>
<gene>
    <name evidence="3" type="ORF">BCV69DRAFT_309500</name>
</gene>
<feature type="compositionally biased region" description="Basic and acidic residues" evidence="1">
    <location>
        <begin position="774"/>
        <end position="792"/>
    </location>
</feature>
<dbReference type="Gene3D" id="1.10.8.270">
    <property type="entry name" value="putative rabgap domain of human tbc1 domain family member 14 like domains"/>
    <property type="match status" value="1"/>
</dbReference>
<dbReference type="SMART" id="SM00164">
    <property type="entry name" value="TBC"/>
    <property type="match status" value="1"/>
</dbReference>
<dbReference type="PANTHER" id="PTHR47219:SF15">
    <property type="entry name" value="TBC1 DOMAIN FAMILY MEMBER 12 ISOFORM X1"/>
    <property type="match status" value="1"/>
</dbReference>
<evidence type="ECO:0000256" key="1">
    <source>
        <dbReference type="SAM" id="MobiDB-lite"/>
    </source>
</evidence>
<dbReference type="GeneID" id="37016452"/>
<dbReference type="PANTHER" id="PTHR47219">
    <property type="entry name" value="RAB GTPASE-ACTIVATING PROTEIN 1-LIKE"/>
    <property type="match status" value="1"/>
</dbReference>
<organism evidence="3 4">
    <name type="scientific">Pseudomicrostroma glucosiphilum</name>
    <dbReference type="NCBI Taxonomy" id="1684307"/>
    <lineage>
        <taxon>Eukaryota</taxon>
        <taxon>Fungi</taxon>
        <taxon>Dikarya</taxon>
        <taxon>Basidiomycota</taxon>
        <taxon>Ustilaginomycotina</taxon>
        <taxon>Exobasidiomycetes</taxon>
        <taxon>Microstromatales</taxon>
        <taxon>Microstromatales incertae sedis</taxon>
        <taxon>Pseudomicrostroma</taxon>
    </lineage>
</organism>
<feature type="region of interest" description="Disordered" evidence="1">
    <location>
        <begin position="1002"/>
        <end position="1041"/>
    </location>
</feature>
<feature type="region of interest" description="Disordered" evidence="1">
    <location>
        <begin position="254"/>
        <end position="281"/>
    </location>
</feature>
<dbReference type="OrthoDB" id="289721at2759"/>
<feature type="compositionally biased region" description="Basic and acidic residues" evidence="1">
    <location>
        <begin position="103"/>
        <end position="121"/>
    </location>
</feature>
<feature type="compositionally biased region" description="Polar residues" evidence="1">
    <location>
        <begin position="17"/>
        <end position="28"/>
    </location>
</feature>
<evidence type="ECO:0000313" key="3">
    <source>
        <dbReference type="EMBL" id="PWN23620.1"/>
    </source>
</evidence>
<feature type="compositionally biased region" description="Low complexity" evidence="1">
    <location>
        <begin position="343"/>
        <end position="354"/>
    </location>
</feature>
<dbReference type="EMBL" id="KZ819321">
    <property type="protein sequence ID" value="PWN23620.1"/>
    <property type="molecule type" value="Genomic_DNA"/>
</dbReference>
<dbReference type="Gene3D" id="1.10.10.750">
    <property type="entry name" value="Ypt/Rab-GAP domain of gyp1p, domain 1"/>
    <property type="match status" value="1"/>
</dbReference>
<dbReference type="PROSITE" id="PS50086">
    <property type="entry name" value="TBC_RABGAP"/>
    <property type="match status" value="1"/>
</dbReference>
<accession>A0A316UEH8</accession>
<dbReference type="STRING" id="1684307.A0A316UEH8"/>
<dbReference type="Proteomes" id="UP000245942">
    <property type="component" value="Unassembled WGS sequence"/>
</dbReference>
<name>A0A316UEH8_9BASI</name>
<dbReference type="SUPFAM" id="SSF47923">
    <property type="entry name" value="Ypt/Rab-GAP domain of gyp1p"/>
    <property type="match status" value="2"/>
</dbReference>
<protein>
    <recommendedName>
        <fullName evidence="2">Rab-GAP TBC domain-containing protein</fullName>
    </recommendedName>
</protein>
<feature type="compositionally biased region" description="Low complexity" evidence="1">
    <location>
        <begin position="530"/>
        <end position="555"/>
    </location>
</feature>
<dbReference type="InterPro" id="IPR000195">
    <property type="entry name" value="Rab-GAP-TBC_dom"/>
</dbReference>
<feature type="region of interest" description="Disordered" evidence="1">
    <location>
        <begin position="774"/>
        <end position="797"/>
    </location>
</feature>
<dbReference type="Pfam" id="PF00566">
    <property type="entry name" value="RabGAP-TBC"/>
    <property type="match status" value="1"/>
</dbReference>
<feature type="compositionally biased region" description="Polar residues" evidence="1">
    <location>
        <begin position="1004"/>
        <end position="1014"/>
    </location>
</feature>
<evidence type="ECO:0000259" key="2">
    <source>
        <dbReference type="PROSITE" id="PS50086"/>
    </source>
</evidence>
<keyword evidence="4" id="KW-1185">Reference proteome</keyword>
<feature type="region of interest" description="Disordered" evidence="1">
    <location>
        <begin position="294"/>
        <end position="403"/>
    </location>
</feature>
<dbReference type="AlphaFoldDB" id="A0A316UEH8"/>
<reference evidence="3 4" key="1">
    <citation type="journal article" date="2018" name="Mol. Biol. Evol.">
        <title>Broad Genomic Sampling Reveals a Smut Pathogenic Ancestry of the Fungal Clade Ustilaginomycotina.</title>
        <authorList>
            <person name="Kijpornyongpan T."/>
            <person name="Mondo S.J."/>
            <person name="Barry K."/>
            <person name="Sandor L."/>
            <person name="Lee J."/>
            <person name="Lipzen A."/>
            <person name="Pangilinan J."/>
            <person name="LaButti K."/>
            <person name="Hainaut M."/>
            <person name="Henrissat B."/>
            <person name="Grigoriev I.V."/>
            <person name="Spatafora J.W."/>
            <person name="Aime M.C."/>
        </authorList>
    </citation>
    <scope>NUCLEOTIDE SEQUENCE [LARGE SCALE GENOMIC DNA]</scope>
    <source>
        <strain evidence="3 4">MCA 4718</strain>
    </source>
</reference>
<dbReference type="RefSeq" id="XP_025350780.1">
    <property type="nucleotide sequence ID" value="XM_025494718.1"/>
</dbReference>
<feature type="compositionally biased region" description="Basic and acidic residues" evidence="1">
    <location>
        <begin position="596"/>
        <end position="637"/>
    </location>
</feature>
<dbReference type="InterPro" id="IPR035969">
    <property type="entry name" value="Rab-GAP_TBC_sf"/>
</dbReference>
<proteinExistence type="predicted"/>
<feature type="compositionally biased region" description="Acidic residues" evidence="1">
    <location>
        <begin position="304"/>
        <end position="316"/>
    </location>
</feature>
<evidence type="ECO:0000313" key="4">
    <source>
        <dbReference type="Proteomes" id="UP000245942"/>
    </source>
</evidence>
<feature type="domain" description="Rab-GAP TBC" evidence="2">
    <location>
        <begin position="667"/>
        <end position="918"/>
    </location>
</feature>
<dbReference type="GO" id="GO:0005096">
    <property type="term" value="F:GTPase activator activity"/>
    <property type="evidence" value="ECO:0007669"/>
    <property type="project" value="TreeGrafter"/>
</dbReference>
<sequence length="1089" mass="117229">MSVSSQASKEDLDADVSPSTKAGESATQGADHDGASPHVVQAAQEPIPIELAQVIPDLQLHPPDDEPEEEERAQAGATSDEEGDTSGGAWSTTVTPVEEIEGFDLRIRVEESQDTEFKEQPPLRNRPAHLSHSRIESLPPQRFSEVDVEDIEHPQASSSRLSSYLVYNGRYSSPRPSGLSNASMEEDEEIDLDAQNHYHAGRETEGVRDLSETERAGLDFVDVALDAQKGIYGSSGASHAKSRTSLEIRSDFLSSDGARGQAPPMSRNGSGQDLGVSPLAGSNGNMRIAFWKKRSSVTSQGDKDEGEGQIDAEAGDADIGTSRNAPTPSKEVPAGSHVDQGDMGSMSRSSSFGSVTEPGKKVAGRYRGRISASTSPATSPRIERNPSIFGGGHGEPSSGLGMPQPRKYSEGMTMMVANDDGEVEVIDLGSEGPAVSEQSQNIEDQPNGAAAVSAEGGSTAADRSTDGTDMQNAVKLQRSGRSAGPLLSDASVSPETTSGDRETQSDTVATSSSSRGGRSAGPILEDAQDSESSPAPATPSTSATTSKSTGGRSAGPILKEASTSQASGHARKPSRGPSALEAHISRTRQTTLPPKARNEDQRHLKDFELMMKESKLSEAKKAKEDEARQRKKEEEQREAIKVWESEILKDWRVARSSTRLREYWWKGSPPALRGKAWQLAIGNAQMLPRNLCQTTKTRVADLKSSGKWPPTNPLCDKEQHEQIDIESEIEQDIDRTLPSLKLFQREGGVLYDDLKEVLDCLVLIRAGQAEELAKERDRKGDKGADHQKRDKAPNGLSQAAKAALTPQLYVSGLSLLCATLLLNLSQAETLVAVLNLVASKAWLRSIYSVDTEHLKESAAFERVLDTFLADQLPKVYANMQARGVRPSAYARDWVRLLFVPLLPFDVVCRLWDNIFLEESDSLIFRICLALVTLLSSRLYAPDAAELSSILQGRNRAALAVWYRGLQFAPASAKDPASAQVVASLPTPTSPKSAATPLSAILERSSGTPGHSANNSMSTTEGTSAEEEGSVPQSASSVEAPPSWVPRDCLFTTYGINEDNLFRGLEEQVGIDGWFKETTLERLIGRELGG</sequence>
<dbReference type="Gene3D" id="1.10.472.80">
    <property type="entry name" value="Ypt/Rab-GAP domain of gyp1p, domain 3"/>
    <property type="match status" value="1"/>
</dbReference>
<feature type="region of interest" description="Disordered" evidence="1">
    <location>
        <begin position="432"/>
        <end position="637"/>
    </location>
</feature>
<feature type="region of interest" description="Disordered" evidence="1">
    <location>
        <begin position="1"/>
        <end position="142"/>
    </location>
</feature>
<dbReference type="InterPro" id="IPR050302">
    <property type="entry name" value="Rab_GAP_TBC_domain"/>
</dbReference>